<gene>
    <name evidence="6" type="ORF">H206_01235</name>
</gene>
<dbReference type="InterPro" id="IPR001608">
    <property type="entry name" value="Ala_racemase_N"/>
</dbReference>
<feature type="domain" description="Alanine racemase N-terminal" evidence="5">
    <location>
        <begin position="28"/>
        <end position="227"/>
    </location>
</feature>
<protein>
    <recommendedName>
        <fullName evidence="2">Pyridoxal phosphate homeostasis protein</fullName>
        <shortName evidence="2">PLP homeostasis protein</shortName>
    </recommendedName>
</protein>
<dbReference type="Pfam" id="PF01168">
    <property type="entry name" value="Ala_racemase_N"/>
    <property type="match status" value="1"/>
</dbReference>
<feature type="modified residue" description="N6-(pyridoxal phosphate)lysine" evidence="2 3">
    <location>
        <position position="34"/>
    </location>
</feature>
<accession>A0A444IVR7</accession>
<dbReference type="NCBIfam" id="TIGR00044">
    <property type="entry name" value="YggS family pyridoxal phosphate-dependent enzyme"/>
    <property type="match status" value="1"/>
</dbReference>
<dbReference type="PANTHER" id="PTHR10146">
    <property type="entry name" value="PROLINE SYNTHETASE CO-TRANSCRIBED BACTERIAL HOMOLOG PROTEIN"/>
    <property type="match status" value="1"/>
</dbReference>
<evidence type="ECO:0000256" key="2">
    <source>
        <dbReference type="HAMAP-Rule" id="MF_02087"/>
    </source>
</evidence>
<keyword evidence="7" id="KW-1185">Reference proteome</keyword>
<dbReference type="FunFam" id="3.20.20.10:FF:000018">
    <property type="entry name" value="Pyridoxal phosphate homeostasis protein"/>
    <property type="match status" value="1"/>
</dbReference>
<dbReference type="PANTHER" id="PTHR10146:SF14">
    <property type="entry name" value="PYRIDOXAL PHOSPHATE HOMEOSTASIS PROTEIN"/>
    <property type="match status" value="1"/>
</dbReference>
<evidence type="ECO:0000256" key="3">
    <source>
        <dbReference type="PIRSR" id="PIRSR004848-1"/>
    </source>
</evidence>
<dbReference type="Proteomes" id="UP000287853">
    <property type="component" value="Unassembled WGS sequence"/>
</dbReference>
<comment type="cofactor">
    <cofactor evidence="3">
        <name>pyridoxal 5'-phosphate</name>
        <dbReference type="ChEBI" id="CHEBI:597326"/>
    </cofactor>
</comment>
<sequence>MICTNLEQTRSVIRETALKCGRDPQEVKLVAISKRMPAEMIAEAYQCDQIQFGENYLQDAEEKINRLPSALHWHFIGHLQSNKAKMTAELFQMIETVDRLKIARTLDHHAGLLQKKLDVLVQVNVGREPQKSGVLPEDASDLLRAMQSLHNLRVRGLMTIPPYGQEAEASRPWFQALKKISMKLADKNFFYDNKAIELSMGMSGDFKVAIEEGATLVRIGTAIFGERSL</sequence>
<organism evidence="6 7">
    <name type="scientific">Candidatus Electrothrix aarhusensis</name>
    <dbReference type="NCBI Taxonomy" id="1859131"/>
    <lineage>
        <taxon>Bacteria</taxon>
        <taxon>Pseudomonadati</taxon>
        <taxon>Thermodesulfobacteriota</taxon>
        <taxon>Desulfobulbia</taxon>
        <taxon>Desulfobulbales</taxon>
        <taxon>Desulfobulbaceae</taxon>
        <taxon>Candidatus Electrothrix</taxon>
    </lineage>
</organism>
<dbReference type="PIRSF" id="PIRSF004848">
    <property type="entry name" value="YBL036c_PLPDEIII"/>
    <property type="match status" value="1"/>
</dbReference>
<evidence type="ECO:0000259" key="5">
    <source>
        <dbReference type="Pfam" id="PF01168"/>
    </source>
</evidence>
<name>A0A444IVR7_9BACT</name>
<reference evidence="6 7" key="1">
    <citation type="submission" date="2017-01" db="EMBL/GenBank/DDBJ databases">
        <title>The cable genome- insights into the physiology and evolution of filamentous bacteria capable of sulfide oxidation via long distance electron transfer.</title>
        <authorList>
            <person name="Schreiber L."/>
            <person name="Bjerg J.T."/>
            <person name="Boggild A."/>
            <person name="Van De Vossenberg J."/>
            <person name="Meysman F."/>
            <person name="Nielsen L.P."/>
            <person name="Schramm A."/>
            <person name="Kjeldsen K.U."/>
        </authorList>
    </citation>
    <scope>NUCLEOTIDE SEQUENCE [LARGE SCALE GENOMIC DNA]</scope>
    <source>
        <strain evidence="6">MCF</strain>
    </source>
</reference>
<comment type="caution">
    <text evidence="6">The sequence shown here is derived from an EMBL/GenBank/DDBJ whole genome shotgun (WGS) entry which is preliminary data.</text>
</comment>
<evidence type="ECO:0000256" key="4">
    <source>
        <dbReference type="RuleBase" id="RU004514"/>
    </source>
</evidence>
<dbReference type="AlphaFoldDB" id="A0A444IVR7"/>
<dbReference type="EMBL" id="MTKO01000086">
    <property type="protein sequence ID" value="RWX44912.1"/>
    <property type="molecule type" value="Genomic_DNA"/>
</dbReference>
<dbReference type="SUPFAM" id="SSF51419">
    <property type="entry name" value="PLP-binding barrel"/>
    <property type="match status" value="1"/>
</dbReference>
<comment type="function">
    <text evidence="2">Pyridoxal 5'-phosphate (PLP)-binding protein, which is involved in PLP homeostasis.</text>
</comment>
<proteinExistence type="inferred from homology"/>
<dbReference type="HAMAP" id="MF_02087">
    <property type="entry name" value="PLP_homeostasis"/>
    <property type="match status" value="1"/>
</dbReference>
<keyword evidence="1 2" id="KW-0663">Pyridoxal phosphate</keyword>
<dbReference type="InterPro" id="IPR029066">
    <property type="entry name" value="PLP-binding_barrel"/>
</dbReference>
<dbReference type="Gene3D" id="3.20.20.10">
    <property type="entry name" value="Alanine racemase"/>
    <property type="match status" value="1"/>
</dbReference>
<dbReference type="GO" id="GO:0030170">
    <property type="term" value="F:pyridoxal phosphate binding"/>
    <property type="evidence" value="ECO:0007669"/>
    <property type="project" value="UniProtKB-UniRule"/>
</dbReference>
<dbReference type="InterPro" id="IPR011078">
    <property type="entry name" value="PyrdxlP_homeostasis"/>
</dbReference>
<comment type="similarity">
    <text evidence="2 4">Belongs to the pyridoxal phosphate-binding protein YggS/PROSC family.</text>
</comment>
<evidence type="ECO:0000313" key="7">
    <source>
        <dbReference type="Proteomes" id="UP000287853"/>
    </source>
</evidence>
<dbReference type="CDD" id="cd00635">
    <property type="entry name" value="PLPDE_III_YBL036c_like"/>
    <property type="match status" value="1"/>
</dbReference>
<evidence type="ECO:0000256" key="1">
    <source>
        <dbReference type="ARBA" id="ARBA00022898"/>
    </source>
</evidence>
<evidence type="ECO:0000313" key="6">
    <source>
        <dbReference type="EMBL" id="RWX44912.1"/>
    </source>
</evidence>